<gene>
    <name evidence="1" type="ORF">L3049_16345</name>
</gene>
<dbReference type="EMBL" id="JAKJSC010000004">
    <property type="protein sequence ID" value="MDE5419565.1"/>
    <property type="molecule type" value="Genomic_DNA"/>
</dbReference>
<protein>
    <recommendedName>
        <fullName evidence="3">Lipoprotein</fullName>
    </recommendedName>
</protein>
<keyword evidence="2" id="KW-1185">Reference proteome</keyword>
<dbReference type="Proteomes" id="UP001528920">
    <property type="component" value="Unassembled WGS sequence"/>
</dbReference>
<evidence type="ECO:0000313" key="1">
    <source>
        <dbReference type="EMBL" id="MDE5419565.1"/>
    </source>
</evidence>
<accession>A0ABT5VWD3</accession>
<dbReference type="PROSITE" id="PS51257">
    <property type="entry name" value="PROKAR_LIPOPROTEIN"/>
    <property type="match status" value="1"/>
</dbReference>
<evidence type="ECO:0000313" key="2">
    <source>
        <dbReference type="Proteomes" id="UP001528920"/>
    </source>
</evidence>
<organism evidence="1 2">
    <name type="scientific">Paralabilibaculum antarcticum</name>
    <dbReference type="NCBI Taxonomy" id="2912572"/>
    <lineage>
        <taxon>Bacteria</taxon>
        <taxon>Pseudomonadati</taxon>
        <taxon>Bacteroidota</taxon>
        <taxon>Bacteroidia</taxon>
        <taxon>Marinilabiliales</taxon>
        <taxon>Marinifilaceae</taxon>
        <taxon>Paralabilibaculum</taxon>
    </lineage>
</organism>
<name>A0ABT5VWD3_9BACT</name>
<reference evidence="1 2" key="1">
    <citation type="submission" date="2022-01" db="EMBL/GenBank/DDBJ databases">
        <title>Labilibaculum sp. nov, a marine bacterium isolated from Antarctica.</title>
        <authorList>
            <person name="Dai W."/>
        </authorList>
    </citation>
    <scope>NUCLEOTIDE SEQUENCE [LARGE SCALE GENOMIC DNA]</scope>
    <source>
        <strain evidence="1 2">DW002</strain>
    </source>
</reference>
<evidence type="ECO:0008006" key="3">
    <source>
        <dbReference type="Google" id="ProtNLM"/>
    </source>
</evidence>
<dbReference type="RefSeq" id="WP_275110895.1">
    <property type="nucleotide sequence ID" value="NZ_JAKJSC010000004.1"/>
</dbReference>
<proteinExistence type="predicted"/>
<sequence length="237" mass="28089">MQRINYKVSTFLILISVLFSCEKIPTDNKEVYYRVVNSIIQDHQNMFKGVLIVGDQDTVNFRTFDLGISPYEKFKFSTKDGNSSLQFSNTYRQLHLNTFPTLQMKQSYNHKKDSSLIPKWDSLRINKCRVVQFDNILENQKHMDDYFRAMDHRYQKDILLLSHPLFNKEKDTATIASVLFTKNYIIQSFTDCAISDTTITPFYKLKFLNRIETETKYYENSKRDEITAVIFRGSWEE</sequence>
<comment type="caution">
    <text evidence="1">The sequence shown here is derived from an EMBL/GenBank/DDBJ whole genome shotgun (WGS) entry which is preliminary data.</text>
</comment>